<evidence type="ECO:0000313" key="3">
    <source>
        <dbReference type="EMBL" id="CAI9267902.1"/>
    </source>
</evidence>
<proteinExistence type="predicted"/>
<accession>A0AA35YB79</accession>
<sequence length="116" mass="12847">MEVQNEDPNERRKCKTNTIFLLATIIVVIMLIAICRMPAAVDKPTGKYKPGMKTSFNVFLVFAFIALLTSIGIMVAEFIANINRMMKLQTIIDKIIVVPVLSMIAAGVAAVVTIYR</sequence>
<feature type="transmembrane region" description="Helical" evidence="1">
    <location>
        <begin position="19"/>
        <end position="39"/>
    </location>
</feature>
<name>A0AA35YB79_LACSI</name>
<feature type="domain" description="PGG" evidence="2">
    <location>
        <begin position="12"/>
        <end position="112"/>
    </location>
</feature>
<protein>
    <recommendedName>
        <fullName evidence="2">PGG domain-containing protein</fullName>
    </recommendedName>
</protein>
<keyword evidence="1" id="KW-0812">Transmembrane</keyword>
<dbReference type="AlphaFoldDB" id="A0AA35YB79"/>
<feature type="transmembrane region" description="Helical" evidence="1">
    <location>
        <begin position="59"/>
        <end position="83"/>
    </location>
</feature>
<reference evidence="3" key="1">
    <citation type="submission" date="2023-04" db="EMBL/GenBank/DDBJ databases">
        <authorList>
            <person name="Vijverberg K."/>
            <person name="Xiong W."/>
            <person name="Schranz E."/>
        </authorList>
    </citation>
    <scope>NUCLEOTIDE SEQUENCE</scope>
</reference>
<gene>
    <name evidence="3" type="ORF">LSALG_LOCUS8357</name>
</gene>
<dbReference type="Pfam" id="PF13962">
    <property type="entry name" value="PGG"/>
    <property type="match status" value="1"/>
</dbReference>
<feature type="transmembrane region" description="Helical" evidence="1">
    <location>
        <begin position="95"/>
        <end position="115"/>
    </location>
</feature>
<keyword evidence="1" id="KW-1133">Transmembrane helix</keyword>
<evidence type="ECO:0000256" key="1">
    <source>
        <dbReference type="SAM" id="Phobius"/>
    </source>
</evidence>
<organism evidence="3 4">
    <name type="scientific">Lactuca saligna</name>
    <name type="common">Willowleaf lettuce</name>
    <dbReference type="NCBI Taxonomy" id="75948"/>
    <lineage>
        <taxon>Eukaryota</taxon>
        <taxon>Viridiplantae</taxon>
        <taxon>Streptophyta</taxon>
        <taxon>Embryophyta</taxon>
        <taxon>Tracheophyta</taxon>
        <taxon>Spermatophyta</taxon>
        <taxon>Magnoliopsida</taxon>
        <taxon>eudicotyledons</taxon>
        <taxon>Gunneridae</taxon>
        <taxon>Pentapetalae</taxon>
        <taxon>asterids</taxon>
        <taxon>campanulids</taxon>
        <taxon>Asterales</taxon>
        <taxon>Asteraceae</taxon>
        <taxon>Cichorioideae</taxon>
        <taxon>Cichorieae</taxon>
        <taxon>Lactucinae</taxon>
        <taxon>Lactuca</taxon>
    </lineage>
</organism>
<evidence type="ECO:0000313" key="4">
    <source>
        <dbReference type="Proteomes" id="UP001177003"/>
    </source>
</evidence>
<dbReference type="InterPro" id="IPR026961">
    <property type="entry name" value="PGG_dom"/>
</dbReference>
<keyword evidence="4" id="KW-1185">Reference proteome</keyword>
<dbReference type="Proteomes" id="UP001177003">
    <property type="component" value="Chromosome 1"/>
</dbReference>
<dbReference type="EMBL" id="OX465077">
    <property type="protein sequence ID" value="CAI9267902.1"/>
    <property type="molecule type" value="Genomic_DNA"/>
</dbReference>
<keyword evidence="1" id="KW-0472">Membrane</keyword>
<evidence type="ECO:0000259" key="2">
    <source>
        <dbReference type="Pfam" id="PF13962"/>
    </source>
</evidence>